<accession>A0A9P5YYS5</accession>
<gene>
    <name evidence="2" type="ORF">BDN70DRAFT_863343</name>
</gene>
<comment type="caution">
    <text evidence="2">The sequence shown here is derived from an EMBL/GenBank/DDBJ whole genome shotgun (WGS) entry which is preliminary data.</text>
</comment>
<evidence type="ECO:0000313" key="2">
    <source>
        <dbReference type="EMBL" id="KAF9476356.1"/>
    </source>
</evidence>
<organism evidence="2 3">
    <name type="scientific">Pholiota conissans</name>
    <dbReference type="NCBI Taxonomy" id="109636"/>
    <lineage>
        <taxon>Eukaryota</taxon>
        <taxon>Fungi</taxon>
        <taxon>Dikarya</taxon>
        <taxon>Basidiomycota</taxon>
        <taxon>Agaricomycotina</taxon>
        <taxon>Agaricomycetes</taxon>
        <taxon>Agaricomycetidae</taxon>
        <taxon>Agaricales</taxon>
        <taxon>Agaricineae</taxon>
        <taxon>Strophariaceae</taxon>
        <taxon>Pholiota</taxon>
    </lineage>
</organism>
<keyword evidence="3" id="KW-1185">Reference proteome</keyword>
<dbReference type="OrthoDB" id="3020812at2759"/>
<evidence type="ECO:0000313" key="3">
    <source>
        <dbReference type="Proteomes" id="UP000807469"/>
    </source>
</evidence>
<dbReference type="Proteomes" id="UP000807469">
    <property type="component" value="Unassembled WGS sequence"/>
</dbReference>
<sequence>MISRSLTRRLRSYALFALLVYIFVYLIRHVLFDSVYSVASSSYPPLKDVVDTALDEEISKVLRSLELSAQKRSWETSRKKTLQSALLCSTRKGTWNLGATLNQTWPSFAPHEHCPGTYSNSTSTGRTAPVDVCQYLSGKKILFVGPDTTFYLHSLWLNSLEKYEYRSHTCLGRDFCTFHHICRRPVIQKEYVLEGAPPSRKKKMPSRNILLATNSSLLQYALSTTLHISKNEHDGAYTEPAVDQGTGIRMENTYWLRRARKTDILVINRGPVPAPAMTYAFEDHVTDKWAFAARLCKQTNYFSTSHCNANRESRLVNAALHATVTLFLPSVLQSLEVIEQDPDISKSYLIWHSSWFIQPSCAIVGIPPSIPLLREMWSGNDPYLVDPWSFYYNSQVYMHDRLLPQILAHFNFTYIPLTMSPFVKHSSARFLENHQDFSSKPKDCLRHPWPTFGVNSLEVVFFSALSKILHLL</sequence>
<name>A0A9P5YYS5_9AGAR</name>
<keyword evidence="1" id="KW-0472">Membrane</keyword>
<proteinExistence type="predicted"/>
<dbReference type="AlphaFoldDB" id="A0A9P5YYS5"/>
<protein>
    <submittedName>
        <fullName evidence="2">Uncharacterized protein</fullName>
    </submittedName>
</protein>
<keyword evidence="1" id="KW-0812">Transmembrane</keyword>
<evidence type="ECO:0000256" key="1">
    <source>
        <dbReference type="SAM" id="Phobius"/>
    </source>
</evidence>
<dbReference type="EMBL" id="MU155297">
    <property type="protein sequence ID" value="KAF9476356.1"/>
    <property type="molecule type" value="Genomic_DNA"/>
</dbReference>
<feature type="transmembrane region" description="Helical" evidence="1">
    <location>
        <begin position="12"/>
        <end position="31"/>
    </location>
</feature>
<keyword evidence="1" id="KW-1133">Transmembrane helix</keyword>
<reference evidence="2" key="1">
    <citation type="submission" date="2020-11" db="EMBL/GenBank/DDBJ databases">
        <authorList>
            <consortium name="DOE Joint Genome Institute"/>
            <person name="Ahrendt S."/>
            <person name="Riley R."/>
            <person name="Andreopoulos W."/>
            <person name="Labutti K."/>
            <person name="Pangilinan J."/>
            <person name="Ruiz-Duenas F.J."/>
            <person name="Barrasa J.M."/>
            <person name="Sanchez-Garcia M."/>
            <person name="Camarero S."/>
            <person name="Miyauchi S."/>
            <person name="Serrano A."/>
            <person name="Linde D."/>
            <person name="Babiker R."/>
            <person name="Drula E."/>
            <person name="Ayuso-Fernandez I."/>
            <person name="Pacheco R."/>
            <person name="Padilla G."/>
            <person name="Ferreira P."/>
            <person name="Barriuso J."/>
            <person name="Kellner H."/>
            <person name="Castanera R."/>
            <person name="Alfaro M."/>
            <person name="Ramirez L."/>
            <person name="Pisabarro A.G."/>
            <person name="Kuo A."/>
            <person name="Tritt A."/>
            <person name="Lipzen A."/>
            <person name="He G."/>
            <person name="Yan M."/>
            <person name="Ng V."/>
            <person name="Cullen D."/>
            <person name="Martin F."/>
            <person name="Rosso M.-N."/>
            <person name="Henrissat B."/>
            <person name="Hibbett D."/>
            <person name="Martinez A.T."/>
            <person name="Grigoriev I.V."/>
        </authorList>
    </citation>
    <scope>NUCLEOTIDE SEQUENCE</scope>
    <source>
        <strain evidence="2">CIRM-BRFM 674</strain>
    </source>
</reference>